<dbReference type="AlphaFoldDB" id="A0A6J7IM51"/>
<dbReference type="InterPro" id="IPR018053">
    <property type="entry name" value="Glyco_hydro_32_AS"/>
</dbReference>
<dbReference type="PROSITE" id="PS00609">
    <property type="entry name" value="GLYCOSYL_HYDROL_F32"/>
    <property type="match status" value="1"/>
</dbReference>
<dbReference type="InterPro" id="IPR001362">
    <property type="entry name" value="Glyco_hydro_32"/>
</dbReference>
<dbReference type="Pfam" id="PF00251">
    <property type="entry name" value="Glyco_hydro_32N"/>
    <property type="match status" value="1"/>
</dbReference>
<dbReference type="CDD" id="cd18622">
    <property type="entry name" value="GH32_Inu-like"/>
    <property type="match status" value="1"/>
</dbReference>
<dbReference type="SMART" id="SM00640">
    <property type="entry name" value="Glyco_32"/>
    <property type="match status" value="1"/>
</dbReference>
<accession>A0A6J7IM51</accession>
<evidence type="ECO:0000256" key="1">
    <source>
        <dbReference type="ARBA" id="ARBA00009902"/>
    </source>
</evidence>
<dbReference type="GO" id="GO:0004575">
    <property type="term" value="F:sucrose alpha-glucosidase activity"/>
    <property type="evidence" value="ECO:0007669"/>
    <property type="project" value="TreeGrafter"/>
</dbReference>
<dbReference type="GO" id="GO:0005987">
    <property type="term" value="P:sucrose catabolic process"/>
    <property type="evidence" value="ECO:0007669"/>
    <property type="project" value="TreeGrafter"/>
</dbReference>
<dbReference type="GO" id="GO:0005737">
    <property type="term" value="C:cytoplasm"/>
    <property type="evidence" value="ECO:0007669"/>
    <property type="project" value="TreeGrafter"/>
</dbReference>
<feature type="domain" description="Glycosyl hydrolase family 32 N-terminal" evidence="4">
    <location>
        <begin position="14"/>
        <end position="300"/>
    </location>
</feature>
<comment type="similarity">
    <text evidence="1">Belongs to the glycosyl hydrolase 32 family.</text>
</comment>
<dbReference type="EMBL" id="CAFBMZ010000068">
    <property type="protein sequence ID" value="CAB4931207.1"/>
    <property type="molecule type" value="Genomic_DNA"/>
</dbReference>
<keyword evidence="3" id="KW-0326">Glycosidase</keyword>
<evidence type="ECO:0000259" key="5">
    <source>
        <dbReference type="Pfam" id="PF08244"/>
    </source>
</evidence>
<evidence type="ECO:0000259" key="4">
    <source>
        <dbReference type="Pfam" id="PF00251"/>
    </source>
</evidence>
<protein>
    <submittedName>
        <fullName evidence="6">Unannotated protein</fullName>
    </submittedName>
</protein>
<dbReference type="SUPFAM" id="SSF49899">
    <property type="entry name" value="Concanavalin A-like lectins/glucanases"/>
    <property type="match status" value="1"/>
</dbReference>
<dbReference type="PANTHER" id="PTHR42800:SF1">
    <property type="entry name" value="EXOINULINASE INUD (AFU_ORTHOLOGUE AFUA_5G00480)"/>
    <property type="match status" value="1"/>
</dbReference>
<evidence type="ECO:0000256" key="2">
    <source>
        <dbReference type="ARBA" id="ARBA00022801"/>
    </source>
</evidence>
<sequence length="397" mass="45118">MHQDNIDFYRPKLHFTPEKNWMNDPNGLVWHKGEYHLFYQHNPFGTEWGHMSWGHAVSTDLLNWKHLDVAIFEDEDGAIFSGSAVSNGDEIVAIYTRHSEGNQSQCIALSKDDGRTFTKFENNPVLDLGMADFRDPKVFRYKDHWIMAVVKPHEHICEFYKSVNLIDWEYLSGFGPAAATGGVWECPDLFPLSFNGEELWVLLISLNPGAIRNGTGTQYFVGDFDGTTFTPRYSTQEPRWLDFGRDNYAGVTFNNEPNSRRIFIGWMSNWQNIGQRPATAWTNALTIPRELGLKELGGEVVLTQIPICEPTYEISIDATKKSRSGLTGFVELGYDPVTKEIFLEDFSVEVEPINNQVNLKVIVDNTSVELFTSDGSRWITLAIFPALGVTRELTHFG</sequence>
<dbReference type="InterPro" id="IPR023296">
    <property type="entry name" value="Glyco_hydro_beta-prop_sf"/>
</dbReference>
<dbReference type="Pfam" id="PF08244">
    <property type="entry name" value="Glyco_hydro_32C"/>
    <property type="match status" value="1"/>
</dbReference>
<dbReference type="InterPro" id="IPR013148">
    <property type="entry name" value="Glyco_hydro_32_N"/>
</dbReference>
<dbReference type="InterPro" id="IPR013189">
    <property type="entry name" value="Glyco_hydro_32_C"/>
</dbReference>
<name>A0A6J7IM51_9ZZZZ</name>
<evidence type="ECO:0000256" key="3">
    <source>
        <dbReference type="ARBA" id="ARBA00023295"/>
    </source>
</evidence>
<dbReference type="PANTHER" id="PTHR42800">
    <property type="entry name" value="EXOINULINASE INUD (AFU_ORTHOLOGUE AFUA_5G00480)"/>
    <property type="match status" value="1"/>
</dbReference>
<dbReference type="InterPro" id="IPR013320">
    <property type="entry name" value="ConA-like_dom_sf"/>
</dbReference>
<organism evidence="6">
    <name type="scientific">freshwater metagenome</name>
    <dbReference type="NCBI Taxonomy" id="449393"/>
    <lineage>
        <taxon>unclassified sequences</taxon>
        <taxon>metagenomes</taxon>
        <taxon>ecological metagenomes</taxon>
    </lineage>
</organism>
<dbReference type="Gene3D" id="2.60.120.560">
    <property type="entry name" value="Exo-inulinase, domain 1"/>
    <property type="match status" value="1"/>
</dbReference>
<feature type="domain" description="Glycosyl hydrolase family 32 C-terminal" evidence="5">
    <location>
        <begin position="335"/>
        <end position="386"/>
    </location>
</feature>
<evidence type="ECO:0000313" key="6">
    <source>
        <dbReference type="EMBL" id="CAB4931207.1"/>
    </source>
</evidence>
<gene>
    <name evidence="6" type="ORF">UFOPK3684_00967</name>
</gene>
<dbReference type="SUPFAM" id="SSF75005">
    <property type="entry name" value="Arabinanase/levansucrase/invertase"/>
    <property type="match status" value="1"/>
</dbReference>
<dbReference type="Gene3D" id="2.115.10.20">
    <property type="entry name" value="Glycosyl hydrolase domain, family 43"/>
    <property type="match status" value="1"/>
</dbReference>
<proteinExistence type="inferred from homology"/>
<reference evidence="6" key="1">
    <citation type="submission" date="2020-05" db="EMBL/GenBank/DDBJ databases">
        <authorList>
            <person name="Chiriac C."/>
            <person name="Salcher M."/>
            <person name="Ghai R."/>
            <person name="Kavagutti S V."/>
        </authorList>
    </citation>
    <scope>NUCLEOTIDE SEQUENCE</scope>
</reference>
<keyword evidence="2" id="KW-0378">Hydrolase</keyword>